<dbReference type="Gene3D" id="3.30.160.60">
    <property type="entry name" value="Classic Zinc Finger"/>
    <property type="match status" value="1"/>
</dbReference>
<dbReference type="AlphaFoldDB" id="A0A8D8M2Z6"/>
<evidence type="ECO:0000256" key="1">
    <source>
        <dbReference type="SAM" id="MobiDB-lite"/>
    </source>
</evidence>
<dbReference type="EMBL" id="HBUF01037839">
    <property type="protein sequence ID" value="CAG6617103.1"/>
    <property type="molecule type" value="Transcribed_RNA"/>
</dbReference>
<dbReference type="EMBL" id="HBUF01037838">
    <property type="protein sequence ID" value="CAG6617101.1"/>
    <property type="molecule type" value="Transcribed_RNA"/>
</dbReference>
<dbReference type="InterPro" id="IPR013087">
    <property type="entry name" value="Znf_C2H2_type"/>
</dbReference>
<dbReference type="EMBL" id="HBUF01037837">
    <property type="protein sequence ID" value="CAG6617099.1"/>
    <property type="molecule type" value="Transcribed_RNA"/>
</dbReference>
<reference evidence="3" key="1">
    <citation type="submission" date="2021-05" db="EMBL/GenBank/DDBJ databases">
        <authorList>
            <person name="Alioto T."/>
            <person name="Alioto T."/>
            <person name="Gomez Garrido J."/>
        </authorList>
    </citation>
    <scope>NUCLEOTIDE SEQUENCE</scope>
</reference>
<sequence length="172" mass="19343">MRRDKGSEVSSNEPLTAASQHGLLSTPIQHHYNENTTNMNKNNEMEPTTMQNSPPTATPQGNPKDNRHSPGVLINSAGHFMTDDDPNDTSPSGIRTVDSGGIRTVDSHPQCEVCHLAFMNQKLLNKHKKMHQVREFLTNPFQCKQCKFRTCNQVNLNAHMKRAHLTTRCRGK</sequence>
<feature type="compositionally biased region" description="Polar residues" evidence="1">
    <location>
        <begin position="8"/>
        <end position="28"/>
    </location>
</feature>
<name>A0A8D8M2Z6_9HEMI</name>
<feature type="region of interest" description="Disordered" evidence="1">
    <location>
        <begin position="1"/>
        <end position="101"/>
    </location>
</feature>
<dbReference type="SMART" id="SM00355">
    <property type="entry name" value="ZnF_C2H2"/>
    <property type="match status" value="2"/>
</dbReference>
<proteinExistence type="predicted"/>
<evidence type="ECO:0000259" key="2">
    <source>
        <dbReference type="PROSITE" id="PS00028"/>
    </source>
</evidence>
<accession>A0A8D8M2Z6</accession>
<protein>
    <recommendedName>
        <fullName evidence="2">C2H2-type domain-containing protein</fullName>
    </recommendedName>
</protein>
<feature type="compositionally biased region" description="Low complexity" evidence="1">
    <location>
        <begin position="34"/>
        <end position="50"/>
    </location>
</feature>
<dbReference type="Pfam" id="PF00096">
    <property type="entry name" value="zf-C2H2"/>
    <property type="match status" value="2"/>
</dbReference>
<dbReference type="EMBL" id="HBUF01176159">
    <property type="protein sequence ID" value="CAG6654038.1"/>
    <property type="molecule type" value="Transcribed_RNA"/>
</dbReference>
<evidence type="ECO:0000313" key="3">
    <source>
        <dbReference type="EMBL" id="CAG6617103.1"/>
    </source>
</evidence>
<feature type="compositionally biased region" description="Polar residues" evidence="1">
    <location>
        <begin position="51"/>
        <end position="63"/>
    </location>
</feature>
<feature type="domain" description="C2H2-type" evidence="2">
    <location>
        <begin position="111"/>
        <end position="131"/>
    </location>
</feature>
<organism evidence="3">
    <name type="scientific">Cacopsylla melanoneura</name>
    <dbReference type="NCBI Taxonomy" id="428564"/>
    <lineage>
        <taxon>Eukaryota</taxon>
        <taxon>Metazoa</taxon>
        <taxon>Ecdysozoa</taxon>
        <taxon>Arthropoda</taxon>
        <taxon>Hexapoda</taxon>
        <taxon>Insecta</taxon>
        <taxon>Pterygota</taxon>
        <taxon>Neoptera</taxon>
        <taxon>Paraneoptera</taxon>
        <taxon>Hemiptera</taxon>
        <taxon>Sternorrhyncha</taxon>
        <taxon>Psylloidea</taxon>
        <taxon>Psyllidae</taxon>
        <taxon>Psyllinae</taxon>
        <taxon>Cacopsylla</taxon>
    </lineage>
</organism>
<dbReference type="PROSITE" id="PS00028">
    <property type="entry name" value="ZINC_FINGER_C2H2_1"/>
    <property type="match status" value="1"/>
</dbReference>